<dbReference type="Proteomes" id="UP001516400">
    <property type="component" value="Unassembled WGS sequence"/>
</dbReference>
<dbReference type="PANTHER" id="PTHR10132:SF14">
    <property type="entry name" value="SARCOGLYCAN ALPHA, ISOFORM C"/>
    <property type="match status" value="1"/>
</dbReference>
<gene>
    <name evidence="5" type="ORF">HHI36_005544</name>
</gene>
<feature type="domain" description="Sarcoglycan alpha/epsilon N-terminal" evidence="3">
    <location>
        <begin position="24"/>
        <end position="109"/>
    </location>
</feature>
<dbReference type="InterPro" id="IPR015919">
    <property type="entry name" value="Cadherin-like_sf"/>
</dbReference>
<sequence length="420" mass="48656">MLYYLCLFLSFSVRIFAEEENVLLTEVFTISLDPSLFNWTYEEPHQYVYQASLLDAPDLPSWIKYVFSEKHRKGFLYGVPPNRNKPKIPLQVVALNTKNYETRIEYINIHISEKLNPAKFEVSLKIDNVNVDDIFDIERMDSLRDIFRKQLWKDSENDLYVTYLESAIELGARKPLDPEQGEGIVLRLGSQSPFSINLKELEEEVKPLWKLPSCPRNFKRTSVERYFRDAGFALDWCSFRLIDPNNSAMHHSEMKESGPLKDKWETITKDSVPLRNYTLDVTWSLILPVALLIILTFVLSFILCFYHEGIYDQASEDFFDNLFHICTDMCERSKDDDLSGSTQTSGFDKTPPILEHFTSNQMVKLSPDPVLVSNSHTDSPTSTVNRGVHCRPSPPPYVRPRFKPDCTQTGLKGNEKSWYC</sequence>
<comment type="caution">
    <text evidence="5">The sequence shown here is derived from an EMBL/GenBank/DDBJ whole genome shotgun (WGS) entry which is preliminary data.</text>
</comment>
<feature type="chain" id="PRO_5044794406" description="Epsilon-sarcoglycan" evidence="2">
    <location>
        <begin position="18"/>
        <end position="420"/>
    </location>
</feature>
<dbReference type="InterPro" id="IPR048347">
    <property type="entry name" value="Sarcoglycan_C"/>
</dbReference>
<reference evidence="5 6" key="1">
    <citation type="journal article" date="2021" name="BMC Biol.">
        <title>Horizontally acquired antibacterial genes associated with adaptive radiation of ladybird beetles.</title>
        <authorList>
            <person name="Li H.S."/>
            <person name="Tang X.F."/>
            <person name="Huang Y.H."/>
            <person name="Xu Z.Y."/>
            <person name="Chen M.L."/>
            <person name="Du X.Y."/>
            <person name="Qiu B.Y."/>
            <person name="Chen P.T."/>
            <person name="Zhang W."/>
            <person name="Slipinski A."/>
            <person name="Escalona H.E."/>
            <person name="Waterhouse R.M."/>
            <person name="Zwick A."/>
            <person name="Pang H."/>
        </authorList>
    </citation>
    <scope>NUCLEOTIDE SEQUENCE [LARGE SCALE GENOMIC DNA]</scope>
    <source>
        <strain evidence="5">SYSU2018</strain>
    </source>
</reference>
<feature type="signal peptide" evidence="2">
    <location>
        <begin position="1"/>
        <end position="17"/>
    </location>
</feature>
<evidence type="ECO:0000313" key="5">
    <source>
        <dbReference type="EMBL" id="KAL3282357.1"/>
    </source>
</evidence>
<evidence type="ECO:0000256" key="2">
    <source>
        <dbReference type="SAM" id="SignalP"/>
    </source>
</evidence>
<dbReference type="Pfam" id="PF05510">
    <property type="entry name" value="Sarcoglycan_2"/>
    <property type="match status" value="1"/>
</dbReference>
<proteinExistence type="predicted"/>
<dbReference type="SUPFAM" id="SSF49313">
    <property type="entry name" value="Cadherin-like"/>
    <property type="match status" value="1"/>
</dbReference>
<keyword evidence="1" id="KW-1133">Transmembrane helix</keyword>
<dbReference type="InterPro" id="IPR048346">
    <property type="entry name" value="Sarcoglycan_N"/>
</dbReference>
<dbReference type="Pfam" id="PF20989">
    <property type="entry name" value="Sarcoglycan_2_C"/>
    <property type="match status" value="1"/>
</dbReference>
<dbReference type="EMBL" id="JABFTP020000144">
    <property type="protein sequence ID" value="KAL3282357.1"/>
    <property type="molecule type" value="Genomic_DNA"/>
</dbReference>
<feature type="domain" description="Sarcoglycan alpha/epsilon second" evidence="4">
    <location>
        <begin position="118"/>
        <end position="243"/>
    </location>
</feature>
<dbReference type="AlphaFoldDB" id="A0ABD2NVB4"/>
<keyword evidence="1" id="KW-0472">Membrane</keyword>
<evidence type="ECO:0000259" key="4">
    <source>
        <dbReference type="Pfam" id="PF20989"/>
    </source>
</evidence>
<dbReference type="InterPro" id="IPR008908">
    <property type="entry name" value="Sarcoglycan_alpha/epsilon"/>
</dbReference>
<feature type="transmembrane region" description="Helical" evidence="1">
    <location>
        <begin position="283"/>
        <end position="306"/>
    </location>
</feature>
<keyword evidence="1" id="KW-0812">Transmembrane</keyword>
<accession>A0ABD2NVB4</accession>
<keyword evidence="2" id="KW-0732">Signal</keyword>
<organism evidence="5 6">
    <name type="scientific">Cryptolaemus montrouzieri</name>
    <dbReference type="NCBI Taxonomy" id="559131"/>
    <lineage>
        <taxon>Eukaryota</taxon>
        <taxon>Metazoa</taxon>
        <taxon>Ecdysozoa</taxon>
        <taxon>Arthropoda</taxon>
        <taxon>Hexapoda</taxon>
        <taxon>Insecta</taxon>
        <taxon>Pterygota</taxon>
        <taxon>Neoptera</taxon>
        <taxon>Endopterygota</taxon>
        <taxon>Coleoptera</taxon>
        <taxon>Polyphaga</taxon>
        <taxon>Cucujiformia</taxon>
        <taxon>Coccinelloidea</taxon>
        <taxon>Coccinellidae</taxon>
        <taxon>Scymninae</taxon>
        <taxon>Scymnini</taxon>
        <taxon>Cryptolaemus</taxon>
    </lineage>
</organism>
<evidence type="ECO:0008006" key="7">
    <source>
        <dbReference type="Google" id="ProtNLM"/>
    </source>
</evidence>
<protein>
    <recommendedName>
        <fullName evidence="7">Epsilon-sarcoglycan</fullName>
    </recommendedName>
</protein>
<dbReference type="PANTHER" id="PTHR10132">
    <property type="entry name" value="ALPHA-/EPSILON-SARCOGLYCAN FAMILY MEMBER"/>
    <property type="match status" value="1"/>
</dbReference>
<name>A0ABD2NVB4_9CUCU</name>
<evidence type="ECO:0000256" key="1">
    <source>
        <dbReference type="SAM" id="Phobius"/>
    </source>
</evidence>
<evidence type="ECO:0000313" key="6">
    <source>
        <dbReference type="Proteomes" id="UP001516400"/>
    </source>
</evidence>
<evidence type="ECO:0000259" key="3">
    <source>
        <dbReference type="Pfam" id="PF05510"/>
    </source>
</evidence>
<keyword evidence="6" id="KW-1185">Reference proteome</keyword>